<accession>A0ABT0DSN9</accession>
<feature type="domain" description="HTH lysR-type" evidence="6">
    <location>
        <begin position="3"/>
        <end position="60"/>
    </location>
</feature>
<organism evidence="7 8">
    <name type="scientific">Sphingobium agri</name>
    <dbReference type="NCBI Taxonomy" id="2933566"/>
    <lineage>
        <taxon>Bacteria</taxon>
        <taxon>Pseudomonadati</taxon>
        <taxon>Pseudomonadota</taxon>
        <taxon>Alphaproteobacteria</taxon>
        <taxon>Sphingomonadales</taxon>
        <taxon>Sphingomonadaceae</taxon>
        <taxon>Sphingobium</taxon>
    </lineage>
</organism>
<dbReference type="CDD" id="cd08433">
    <property type="entry name" value="PBP2_Nac"/>
    <property type="match status" value="1"/>
</dbReference>
<dbReference type="SUPFAM" id="SSF46785">
    <property type="entry name" value="Winged helix' DNA-binding domain"/>
    <property type="match status" value="1"/>
</dbReference>
<dbReference type="InterPro" id="IPR000847">
    <property type="entry name" value="LysR_HTH_N"/>
</dbReference>
<name>A0ABT0DSN9_9SPHN</name>
<dbReference type="EMBL" id="JALKHS010000003">
    <property type="protein sequence ID" value="MCK0530131.1"/>
    <property type="molecule type" value="Genomic_DNA"/>
</dbReference>
<evidence type="ECO:0000259" key="6">
    <source>
        <dbReference type="PROSITE" id="PS50931"/>
    </source>
</evidence>
<evidence type="ECO:0000313" key="7">
    <source>
        <dbReference type="EMBL" id="MCK0530131.1"/>
    </source>
</evidence>
<dbReference type="Proteomes" id="UP001203512">
    <property type="component" value="Unassembled WGS sequence"/>
</dbReference>
<dbReference type="Pfam" id="PF00126">
    <property type="entry name" value="HTH_1"/>
    <property type="match status" value="1"/>
</dbReference>
<sequence>MQVDFRRLEHFLKIAELGSLSRAADRMRIAQPALSRQMRILEEEAGTPLFYRHRRGMQLTPAGEELRQHIAGPVRQVRQAFDDIRNRSAEGGGQIALGVPPTVSYILAGRLARRVAEQAPNISLRIVEGYAGHLIDWLQRGEIDVALLYGPASDFQMNVAEILYEELVLVGPSSSDLNPATPISIQEVVKLPIVLPSQSHGLRLIVEAAARKAGVPLNVRFEADSFLVLKELVEFGLGYTVLPLSSMSREVDAGILRYAPIGHPPVARQLVLGMPREEQLTRSTRIIVRLVREEIKHLVDSGVWKAQLQY</sequence>
<comment type="caution">
    <text evidence="7">The sequence shown here is derived from an EMBL/GenBank/DDBJ whole genome shotgun (WGS) entry which is preliminary data.</text>
</comment>
<dbReference type="SUPFAM" id="SSF53850">
    <property type="entry name" value="Periplasmic binding protein-like II"/>
    <property type="match status" value="1"/>
</dbReference>
<proteinExistence type="inferred from homology"/>
<dbReference type="InterPro" id="IPR036390">
    <property type="entry name" value="WH_DNA-bd_sf"/>
</dbReference>
<dbReference type="Gene3D" id="1.10.10.10">
    <property type="entry name" value="Winged helix-like DNA-binding domain superfamily/Winged helix DNA-binding domain"/>
    <property type="match status" value="1"/>
</dbReference>
<protein>
    <submittedName>
        <fullName evidence="7">LysR substrate-binding domain-containing protein</fullName>
    </submittedName>
</protein>
<keyword evidence="3" id="KW-0238">DNA-binding</keyword>
<keyword evidence="4" id="KW-0010">Activator</keyword>
<evidence type="ECO:0000256" key="2">
    <source>
        <dbReference type="ARBA" id="ARBA00023015"/>
    </source>
</evidence>
<evidence type="ECO:0000313" key="8">
    <source>
        <dbReference type="Proteomes" id="UP001203512"/>
    </source>
</evidence>
<dbReference type="InterPro" id="IPR036388">
    <property type="entry name" value="WH-like_DNA-bd_sf"/>
</dbReference>
<evidence type="ECO:0000256" key="1">
    <source>
        <dbReference type="ARBA" id="ARBA00009437"/>
    </source>
</evidence>
<evidence type="ECO:0000256" key="4">
    <source>
        <dbReference type="ARBA" id="ARBA00023159"/>
    </source>
</evidence>
<dbReference type="InterPro" id="IPR005119">
    <property type="entry name" value="LysR_subst-bd"/>
</dbReference>
<dbReference type="Gene3D" id="3.40.190.290">
    <property type="match status" value="1"/>
</dbReference>
<evidence type="ECO:0000256" key="3">
    <source>
        <dbReference type="ARBA" id="ARBA00023125"/>
    </source>
</evidence>
<dbReference type="PANTHER" id="PTHR30293:SF0">
    <property type="entry name" value="NITROGEN ASSIMILATION REGULATORY PROTEIN NAC"/>
    <property type="match status" value="1"/>
</dbReference>
<dbReference type="PRINTS" id="PR00039">
    <property type="entry name" value="HTHLYSR"/>
</dbReference>
<dbReference type="Pfam" id="PF03466">
    <property type="entry name" value="LysR_substrate"/>
    <property type="match status" value="1"/>
</dbReference>
<gene>
    <name evidence="7" type="ORF">MU848_00870</name>
</gene>
<dbReference type="PANTHER" id="PTHR30293">
    <property type="entry name" value="TRANSCRIPTIONAL REGULATORY PROTEIN NAC-RELATED"/>
    <property type="match status" value="1"/>
</dbReference>
<reference evidence="7 8" key="1">
    <citation type="submission" date="2022-04" db="EMBL/GenBank/DDBJ databases">
        <authorList>
            <person name="Huq M.A."/>
        </authorList>
    </citation>
    <scope>NUCLEOTIDE SEQUENCE [LARGE SCALE GENOMIC DNA]</scope>
    <source>
        <strain evidence="7 8">MAH-33</strain>
    </source>
</reference>
<keyword evidence="8" id="KW-1185">Reference proteome</keyword>
<comment type="similarity">
    <text evidence="1">Belongs to the LysR transcriptional regulatory family.</text>
</comment>
<keyword evidence="5" id="KW-0804">Transcription</keyword>
<dbReference type="PROSITE" id="PS50931">
    <property type="entry name" value="HTH_LYSR"/>
    <property type="match status" value="1"/>
</dbReference>
<keyword evidence="2" id="KW-0805">Transcription regulation</keyword>
<evidence type="ECO:0000256" key="5">
    <source>
        <dbReference type="ARBA" id="ARBA00023163"/>
    </source>
</evidence>